<comment type="similarity">
    <text evidence="1">Belongs to the N-acetylmuramoyl-L-alanine amidase 2 family.</text>
</comment>
<evidence type="ECO:0000259" key="2">
    <source>
        <dbReference type="PROSITE" id="PS51782"/>
    </source>
</evidence>
<accession>A0ABT4CQA5</accession>
<dbReference type="SMART" id="SM00257">
    <property type="entry name" value="LysM"/>
    <property type="match status" value="1"/>
</dbReference>
<dbReference type="InterPro" id="IPR036779">
    <property type="entry name" value="LysM_dom_sf"/>
</dbReference>
<dbReference type="PROSITE" id="PS51782">
    <property type="entry name" value="LYSM"/>
    <property type="match status" value="1"/>
</dbReference>
<gene>
    <name evidence="3" type="ORF">OXH55_11340</name>
</gene>
<dbReference type="RefSeq" id="WP_268050101.1">
    <property type="nucleotide sequence ID" value="NZ_JAPQES010000004.1"/>
</dbReference>
<dbReference type="SMART" id="SM00701">
    <property type="entry name" value="PGRP"/>
    <property type="match status" value="1"/>
</dbReference>
<dbReference type="InterPro" id="IPR036505">
    <property type="entry name" value="Amidase/PGRP_sf"/>
</dbReference>
<dbReference type="InterPro" id="IPR018392">
    <property type="entry name" value="LysM"/>
</dbReference>
<dbReference type="SUPFAM" id="SSF54106">
    <property type="entry name" value="LysM domain"/>
    <property type="match status" value="1"/>
</dbReference>
<dbReference type="PANTHER" id="PTHR11022:SF41">
    <property type="entry name" value="PEPTIDOGLYCAN-RECOGNITION PROTEIN LC-RELATED"/>
    <property type="match status" value="1"/>
</dbReference>
<evidence type="ECO:0000256" key="1">
    <source>
        <dbReference type="ARBA" id="ARBA00007553"/>
    </source>
</evidence>
<reference evidence="3" key="1">
    <citation type="submission" date="2022-12" db="EMBL/GenBank/DDBJ databases">
        <authorList>
            <person name="Wang J."/>
        </authorList>
    </citation>
    <scope>NUCLEOTIDE SEQUENCE</scope>
    <source>
        <strain evidence="3">HY-42-06</strain>
    </source>
</reference>
<dbReference type="InterPro" id="IPR006619">
    <property type="entry name" value="PGRP_domain_met/bac"/>
</dbReference>
<dbReference type="CDD" id="cd06583">
    <property type="entry name" value="PGRP"/>
    <property type="match status" value="1"/>
</dbReference>
<feature type="domain" description="LysM" evidence="2">
    <location>
        <begin position="151"/>
        <end position="194"/>
    </location>
</feature>
<keyword evidence="3" id="KW-0378">Hydrolase</keyword>
<name>A0ABT4CQA5_9CLOT</name>
<dbReference type="CDD" id="cd00118">
    <property type="entry name" value="LysM"/>
    <property type="match status" value="1"/>
</dbReference>
<dbReference type="InterPro" id="IPR002502">
    <property type="entry name" value="Amidase_domain"/>
</dbReference>
<evidence type="ECO:0000313" key="4">
    <source>
        <dbReference type="Proteomes" id="UP001079657"/>
    </source>
</evidence>
<dbReference type="EC" id="3.5.1.28" evidence="3"/>
<dbReference type="SUPFAM" id="SSF55846">
    <property type="entry name" value="N-acetylmuramoyl-L-alanine amidase-like"/>
    <property type="match status" value="1"/>
</dbReference>
<protein>
    <submittedName>
        <fullName evidence="3">N-acetylmuramoyl-L-alanine amidase</fullName>
        <ecNumber evidence="3">3.5.1.28</ecNumber>
    </submittedName>
</protein>
<dbReference type="Proteomes" id="UP001079657">
    <property type="component" value="Unassembled WGS sequence"/>
</dbReference>
<dbReference type="Gene3D" id="3.40.80.10">
    <property type="entry name" value="Peptidoglycan recognition protein-like"/>
    <property type="match status" value="1"/>
</dbReference>
<dbReference type="Gene3D" id="3.10.350.10">
    <property type="entry name" value="LysM domain"/>
    <property type="match status" value="1"/>
</dbReference>
<comment type="caution">
    <text evidence="3">The sequence shown here is derived from an EMBL/GenBank/DDBJ whole genome shotgun (WGS) entry which is preliminary data.</text>
</comment>
<sequence>MKIIETNLNFGPLSHRSSTKALVLHHAQHKTWNVYDVHAFHKNGRHWSGIGYHFFIDKNGHIFRGRPENVMGAHCLHHNHYTLGICVQGDYMQECMPAAQKQSVIKLCKYLCSKYNIKIIKGHKELSSTDCPGTNYPLSEIKNNILSSRSLTYTVKKGDTLWAISRKYNLSVSQLKALNNLSSEIIYPNQMLKLK</sequence>
<dbReference type="PANTHER" id="PTHR11022">
    <property type="entry name" value="PEPTIDOGLYCAN RECOGNITION PROTEIN"/>
    <property type="match status" value="1"/>
</dbReference>
<evidence type="ECO:0000313" key="3">
    <source>
        <dbReference type="EMBL" id="MCY6371230.1"/>
    </source>
</evidence>
<dbReference type="SMART" id="SM00644">
    <property type="entry name" value="Ami_2"/>
    <property type="match status" value="1"/>
</dbReference>
<proteinExistence type="inferred from homology"/>
<dbReference type="Pfam" id="PF01476">
    <property type="entry name" value="LysM"/>
    <property type="match status" value="1"/>
</dbReference>
<dbReference type="InterPro" id="IPR015510">
    <property type="entry name" value="PGRP"/>
</dbReference>
<dbReference type="EMBL" id="JAPQES010000004">
    <property type="protein sequence ID" value="MCY6371230.1"/>
    <property type="molecule type" value="Genomic_DNA"/>
</dbReference>
<keyword evidence="4" id="KW-1185">Reference proteome</keyword>
<dbReference type="GO" id="GO:0008745">
    <property type="term" value="F:N-acetylmuramoyl-L-alanine amidase activity"/>
    <property type="evidence" value="ECO:0007669"/>
    <property type="project" value="UniProtKB-EC"/>
</dbReference>
<organism evidence="3 4">
    <name type="scientific">Clostridium ganghwense</name>
    <dbReference type="NCBI Taxonomy" id="312089"/>
    <lineage>
        <taxon>Bacteria</taxon>
        <taxon>Bacillati</taxon>
        <taxon>Bacillota</taxon>
        <taxon>Clostridia</taxon>
        <taxon>Eubacteriales</taxon>
        <taxon>Clostridiaceae</taxon>
        <taxon>Clostridium</taxon>
    </lineage>
</organism>
<dbReference type="Pfam" id="PF01510">
    <property type="entry name" value="Amidase_2"/>
    <property type="match status" value="1"/>
</dbReference>